<dbReference type="AlphaFoldDB" id="A0A175VCN9"/>
<dbReference type="OrthoDB" id="239260at2"/>
<evidence type="ECO:0000259" key="5">
    <source>
        <dbReference type="Pfam" id="PF00582"/>
    </source>
</evidence>
<dbReference type="PANTHER" id="PTHR47892:SF1">
    <property type="entry name" value="UNIVERSAL STRESS PROTEIN E"/>
    <property type="match status" value="1"/>
</dbReference>
<comment type="similarity">
    <text evidence="2">Belongs to the universal stress protein A family.</text>
</comment>
<feature type="domain" description="UspA" evidence="5">
    <location>
        <begin position="178"/>
        <end position="300"/>
    </location>
</feature>
<proteinExistence type="inferred from homology"/>
<reference evidence="6 8" key="1">
    <citation type="submission" date="2016-02" db="EMBL/GenBank/DDBJ databases">
        <title>Draft genome sequence of Aeromonas trota strain 1999lcr isolated from cerebrospinal fluid (CSF).</title>
        <authorList>
            <person name="Dallagassa C.B."/>
            <person name="Prediger K.C."/>
            <person name="Weiss V.A."/>
            <person name="Assis F.E."/>
            <person name="Baura V."/>
            <person name="Cruz L.M."/>
            <person name="Souza E.M."/>
            <person name="Pedrosa F.O."/>
            <person name="Fadel-Picheth C.M."/>
        </authorList>
    </citation>
    <scope>NUCLEOTIDE SEQUENCE [LARGE SCALE GENOMIC DNA]</scope>
    <source>
        <strain evidence="6 8">1999lcr</strain>
    </source>
</reference>
<dbReference type="Proteomes" id="UP000078435">
    <property type="component" value="Unassembled WGS sequence"/>
</dbReference>
<dbReference type="SUPFAM" id="SSF52402">
    <property type="entry name" value="Adenine nucleotide alpha hydrolases-like"/>
    <property type="match status" value="2"/>
</dbReference>
<dbReference type="Pfam" id="PF00582">
    <property type="entry name" value="Usp"/>
    <property type="match status" value="2"/>
</dbReference>
<evidence type="ECO:0000256" key="2">
    <source>
        <dbReference type="ARBA" id="ARBA00008791"/>
    </source>
</evidence>
<evidence type="ECO:0000313" key="7">
    <source>
        <dbReference type="EMBL" id="MEL3917983.1"/>
    </source>
</evidence>
<dbReference type="NCBIfam" id="NF008380">
    <property type="entry name" value="PRK11175.1"/>
    <property type="match status" value="1"/>
</dbReference>
<comment type="subcellular location">
    <subcellularLocation>
        <location evidence="1">Cytoplasm</location>
    </subcellularLocation>
</comment>
<dbReference type="Gene3D" id="3.40.50.12370">
    <property type="match status" value="1"/>
</dbReference>
<dbReference type="STRING" id="29489.VL01_20090"/>
<reference evidence="7 9" key="2">
    <citation type="submission" date="2024-01" db="EMBL/GenBank/DDBJ databases">
        <title>Horizontal gene transfer in Aeromonas trota.</title>
        <authorList>
            <person name="Otero Olarra J.E."/>
            <person name="Perez Valdespino A."/>
        </authorList>
    </citation>
    <scope>NUCLEOTIDE SEQUENCE [LARGE SCALE GENOMIC DNA]</scope>
    <source>
        <strain evidence="7 9">9.1</strain>
    </source>
</reference>
<dbReference type="InterPro" id="IPR006016">
    <property type="entry name" value="UspA"/>
</dbReference>
<dbReference type="GO" id="GO:0005737">
    <property type="term" value="C:cytoplasm"/>
    <property type="evidence" value="ECO:0007669"/>
    <property type="project" value="UniProtKB-SubCell"/>
</dbReference>
<dbReference type="EMBL" id="JAZDDP010000001">
    <property type="protein sequence ID" value="MEL3917983.1"/>
    <property type="molecule type" value="Genomic_DNA"/>
</dbReference>
<evidence type="ECO:0000256" key="1">
    <source>
        <dbReference type="ARBA" id="ARBA00004496"/>
    </source>
</evidence>
<dbReference type="Proteomes" id="UP001491613">
    <property type="component" value="Unassembled WGS sequence"/>
</dbReference>
<accession>A0A175VCN9</accession>
<protein>
    <submittedName>
        <fullName evidence="6">Universal stress protein UspE</fullName>
    </submittedName>
</protein>
<sequence>MVKYQNILVVINPEEERQIALERAVKIAELDNNAHLTLLLTIYDFSYEMTAMLSAEEREEMRHGVISQRQEWLDEILTPYREKGITCEVKVVWHNRPFECVIQEVLEQRHDLVVKATHHHSFLQTFIFTPTDWHLLRKCPCPVLLVKEGHWQRGGNIIAAINCSSDDPDQKVLNERITQEGTDIAELLGANLYLVNTYPGTPVNVAIELPEFDPKAYNEAIRKHHENLLLSHADKFGIGHLWTRVAEGLPEEVLPDMAEELNANLMIMGCVGRTGLSAALLGNTAEHVVDRLPCDILILKPADYSCPVDSRRNQA</sequence>
<dbReference type="PANTHER" id="PTHR47892">
    <property type="entry name" value="UNIVERSAL STRESS PROTEIN E"/>
    <property type="match status" value="1"/>
</dbReference>
<keyword evidence="3" id="KW-0963">Cytoplasm</keyword>
<organism evidence="6 8">
    <name type="scientific">Aeromonas enteropelogenes</name>
    <name type="common">Aeromonas trota</name>
    <dbReference type="NCBI Taxonomy" id="29489"/>
    <lineage>
        <taxon>Bacteria</taxon>
        <taxon>Pseudomonadati</taxon>
        <taxon>Pseudomonadota</taxon>
        <taxon>Gammaproteobacteria</taxon>
        <taxon>Aeromonadales</taxon>
        <taxon>Aeromonadaceae</taxon>
        <taxon>Aeromonas</taxon>
    </lineage>
</organism>
<evidence type="ECO:0000256" key="4">
    <source>
        <dbReference type="ARBA" id="ARBA00037131"/>
    </source>
</evidence>
<comment type="caution">
    <text evidence="6">The sequence shown here is derived from an EMBL/GenBank/DDBJ whole genome shotgun (WGS) entry which is preliminary data.</text>
</comment>
<feature type="domain" description="UspA" evidence="5">
    <location>
        <begin position="4"/>
        <end position="147"/>
    </location>
</feature>
<evidence type="ECO:0000256" key="3">
    <source>
        <dbReference type="ARBA" id="ARBA00022490"/>
    </source>
</evidence>
<evidence type="ECO:0000313" key="9">
    <source>
        <dbReference type="Proteomes" id="UP001491613"/>
    </source>
</evidence>
<evidence type="ECO:0000313" key="8">
    <source>
        <dbReference type="Proteomes" id="UP000078435"/>
    </source>
</evidence>
<comment type="function">
    <text evidence="4">Required for resistance to DNA-damaging agents.</text>
</comment>
<dbReference type="GeneID" id="92811836"/>
<keyword evidence="9" id="KW-1185">Reference proteome</keyword>
<evidence type="ECO:0000313" key="6">
    <source>
        <dbReference type="EMBL" id="KXU78444.1"/>
    </source>
</evidence>
<gene>
    <name evidence="7" type="primary">uspE</name>
    <name evidence="6" type="ORF">LCR_04715</name>
    <name evidence="7" type="ORF">V1482_01005</name>
</gene>
<dbReference type="EMBL" id="JMGO02000018">
    <property type="protein sequence ID" value="KXU78444.1"/>
    <property type="molecule type" value="Genomic_DNA"/>
</dbReference>
<dbReference type="RefSeq" id="WP_026458104.1">
    <property type="nucleotide sequence ID" value="NZ_AP027939.1"/>
</dbReference>
<name>A0A175VCN9_AEREN</name>